<dbReference type="GO" id="GO:0004252">
    <property type="term" value="F:serine-type endopeptidase activity"/>
    <property type="evidence" value="ECO:0007669"/>
    <property type="project" value="UniProtKB-UniRule"/>
</dbReference>
<dbReference type="PROSITE" id="PS51892">
    <property type="entry name" value="SUBTILASE"/>
    <property type="match status" value="1"/>
</dbReference>
<accession>A0A1H3J9Y1</accession>
<sequence>MPGTVSVVDQGREIRLSIGELQEFWASHGHDLLLHDPGGSGECLVRRGELIAPASVLDPVLERYRRWVDDVQHDDDLLLARVRLRGAERDRCVDLAREAGVAANHVHFGCSIMYGMPVMWGTGADAQAGPPLPEPPARQWDPLVVVGVLDTGCDPHPWFRDRPWFEAVPEELDADGDAGQDRQAGHGTFVSGVVLQHAPGAVIRARRVLSSLGFTDDCTVATGLRSLRRSAEARGERIGVVVLTAGCHTADDECPPILREELRNWPGTVVVAAAGNHAQTRPFWPAALPSVVAVAATGADGAVAGFSNSGPWVDAAAPGVDVASSFVRMAPGGDRRFGYARWSGTSFAAPQVAAAAANALRDGLNPNEARDLARRRYPFER</sequence>
<dbReference type="STRING" id="418495.SAMN05216215_102550"/>
<dbReference type="Gene3D" id="3.40.50.200">
    <property type="entry name" value="Peptidase S8/S53 domain"/>
    <property type="match status" value="1"/>
</dbReference>
<dbReference type="PROSITE" id="PS00136">
    <property type="entry name" value="SUBTILASE_ASP"/>
    <property type="match status" value="1"/>
</dbReference>
<dbReference type="PANTHER" id="PTHR43806:SF11">
    <property type="entry name" value="CEREVISIN-RELATED"/>
    <property type="match status" value="1"/>
</dbReference>
<dbReference type="PROSITE" id="PS00138">
    <property type="entry name" value="SUBTILASE_SER"/>
    <property type="match status" value="1"/>
</dbReference>
<dbReference type="InterPro" id="IPR023827">
    <property type="entry name" value="Peptidase_S8_Asp-AS"/>
</dbReference>
<dbReference type="GO" id="GO:0006508">
    <property type="term" value="P:proteolysis"/>
    <property type="evidence" value="ECO:0007669"/>
    <property type="project" value="UniProtKB-KW"/>
</dbReference>
<feature type="active site" description="Charge relay system" evidence="5">
    <location>
        <position position="186"/>
    </location>
</feature>
<dbReference type="InterPro" id="IPR050131">
    <property type="entry name" value="Peptidase_S8_subtilisin-like"/>
</dbReference>
<protein>
    <submittedName>
        <fullName evidence="8">Subtilase family protein</fullName>
    </submittedName>
</protein>
<feature type="active site" description="Charge relay system" evidence="5">
    <location>
        <position position="346"/>
    </location>
</feature>
<proteinExistence type="inferred from homology"/>
<dbReference type="CDD" id="cd00306">
    <property type="entry name" value="Peptidases_S8_S53"/>
    <property type="match status" value="1"/>
</dbReference>
<dbReference type="InterPro" id="IPR023828">
    <property type="entry name" value="Peptidase_S8_Ser-AS"/>
</dbReference>
<dbReference type="Proteomes" id="UP000199529">
    <property type="component" value="Unassembled WGS sequence"/>
</dbReference>
<dbReference type="PANTHER" id="PTHR43806">
    <property type="entry name" value="PEPTIDASE S8"/>
    <property type="match status" value="1"/>
</dbReference>
<dbReference type="Pfam" id="PF00082">
    <property type="entry name" value="Peptidase_S8"/>
    <property type="match status" value="1"/>
</dbReference>
<gene>
    <name evidence="8" type="ORF">SAMN05216215_102550</name>
</gene>
<evidence type="ECO:0000313" key="8">
    <source>
        <dbReference type="EMBL" id="SDY36208.1"/>
    </source>
</evidence>
<dbReference type="InterPro" id="IPR000209">
    <property type="entry name" value="Peptidase_S8/S53_dom"/>
</dbReference>
<dbReference type="SUPFAM" id="SSF52743">
    <property type="entry name" value="Subtilisin-like"/>
    <property type="match status" value="1"/>
</dbReference>
<name>A0A1H3J9Y1_9PSEU</name>
<keyword evidence="3 5" id="KW-0378">Hydrolase</keyword>
<keyword evidence="4 5" id="KW-0720">Serine protease</keyword>
<comment type="similarity">
    <text evidence="1 5 6">Belongs to the peptidase S8 family.</text>
</comment>
<dbReference type="InterPro" id="IPR015500">
    <property type="entry name" value="Peptidase_S8_subtilisin-rel"/>
</dbReference>
<feature type="active site" description="Charge relay system" evidence="5">
    <location>
        <position position="150"/>
    </location>
</feature>
<evidence type="ECO:0000256" key="4">
    <source>
        <dbReference type="ARBA" id="ARBA00022825"/>
    </source>
</evidence>
<organism evidence="8 9">
    <name type="scientific">Saccharopolyspora shandongensis</name>
    <dbReference type="NCBI Taxonomy" id="418495"/>
    <lineage>
        <taxon>Bacteria</taxon>
        <taxon>Bacillati</taxon>
        <taxon>Actinomycetota</taxon>
        <taxon>Actinomycetes</taxon>
        <taxon>Pseudonocardiales</taxon>
        <taxon>Pseudonocardiaceae</taxon>
        <taxon>Saccharopolyspora</taxon>
    </lineage>
</organism>
<dbReference type="AlphaFoldDB" id="A0A1H3J9Y1"/>
<keyword evidence="2 5" id="KW-0645">Protease</keyword>
<dbReference type="PRINTS" id="PR00723">
    <property type="entry name" value="SUBTILISIN"/>
</dbReference>
<evidence type="ECO:0000256" key="1">
    <source>
        <dbReference type="ARBA" id="ARBA00011073"/>
    </source>
</evidence>
<evidence type="ECO:0000256" key="6">
    <source>
        <dbReference type="RuleBase" id="RU003355"/>
    </source>
</evidence>
<feature type="domain" description="Peptidase S8/S53" evidence="7">
    <location>
        <begin position="144"/>
        <end position="372"/>
    </location>
</feature>
<keyword evidence="9" id="KW-1185">Reference proteome</keyword>
<dbReference type="EMBL" id="FNOK01000025">
    <property type="protein sequence ID" value="SDY36208.1"/>
    <property type="molecule type" value="Genomic_DNA"/>
</dbReference>
<evidence type="ECO:0000256" key="2">
    <source>
        <dbReference type="ARBA" id="ARBA00022670"/>
    </source>
</evidence>
<evidence type="ECO:0000256" key="3">
    <source>
        <dbReference type="ARBA" id="ARBA00022801"/>
    </source>
</evidence>
<evidence type="ECO:0000259" key="7">
    <source>
        <dbReference type="Pfam" id="PF00082"/>
    </source>
</evidence>
<evidence type="ECO:0000256" key="5">
    <source>
        <dbReference type="PROSITE-ProRule" id="PRU01240"/>
    </source>
</evidence>
<dbReference type="InterPro" id="IPR036852">
    <property type="entry name" value="Peptidase_S8/S53_dom_sf"/>
</dbReference>
<evidence type="ECO:0000313" key="9">
    <source>
        <dbReference type="Proteomes" id="UP000199529"/>
    </source>
</evidence>
<reference evidence="9" key="1">
    <citation type="submission" date="2016-10" db="EMBL/GenBank/DDBJ databases">
        <authorList>
            <person name="Varghese N."/>
            <person name="Submissions S."/>
        </authorList>
    </citation>
    <scope>NUCLEOTIDE SEQUENCE [LARGE SCALE GENOMIC DNA]</scope>
    <source>
        <strain evidence="9">CGMCC 4.3530</strain>
    </source>
</reference>